<sequence length="199" mass="22100">MSGIRRGLMAAQQGGGIHNLVFDGTNYFDTGINLNEYDFSTVLLSLTSHSNNDNALGQWRAIFSFGPDRDEGFGIYQPYSAYNSSLGNGIYIYSGSRQFEVVSDIYNTRCSLAIRLFTDASGVRFSGYRCMKGGAIYSSSFYGASVPYLDSTLILGACRTKTTGTPIGLYWKGIIHNMDFFDKEMSNAEIDEWFKSVEQ</sequence>
<proteinExistence type="predicted"/>
<dbReference type="EMBL" id="BK014931">
    <property type="protein sequence ID" value="DAD83261.1"/>
    <property type="molecule type" value="Genomic_DNA"/>
</dbReference>
<accession>A0A8S5MLM2</accession>
<name>A0A8S5MLM2_9CAUD</name>
<organism evidence="1">
    <name type="scientific">Myoviridae sp. ctzyI3</name>
    <dbReference type="NCBI Taxonomy" id="2826722"/>
    <lineage>
        <taxon>Viruses</taxon>
        <taxon>Duplodnaviria</taxon>
        <taxon>Heunggongvirae</taxon>
        <taxon>Uroviricota</taxon>
        <taxon>Caudoviricetes</taxon>
    </lineage>
</organism>
<protein>
    <submittedName>
        <fullName evidence="1">Uncharacterized protein</fullName>
    </submittedName>
</protein>
<evidence type="ECO:0000313" key="1">
    <source>
        <dbReference type="EMBL" id="DAD83261.1"/>
    </source>
</evidence>
<reference evidence="1" key="1">
    <citation type="journal article" date="2021" name="Proc. Natl. Acad. Sci. U.S.A.">
        <title>A Catalog of Tens of Thousands of Viruses from Human Metagenomes Reveals Hidden Associations with Chronic Diseases.</title>
        <authorList>
            <person name="Tisza M.J."/>
            <person name="Buck C.B."/>
        </authorList>
    </citation>
    <scope>NUCLEOTIDE SEQUENCE</scope>
    <source>
        <strain evidence="1">CtzyI3</strain>
    </source>
</reference>